<dbReference type="PROSITE" id="PS51257">
    <property type="entry name" value="PROKAR_LIPOPROTEIN"/>
    <property type="match status" value="1"/>
</dbReference>
<dbReference type="EMBL" id="BCMS01000001">
    <property type="protein sequence ID" value="GAQ22950.1"/>
    <property type="molecule type" value="Genomic_DNA"/>
</dbReference>
<sequence>MNMMKRAVLSVVVLGLSLASCSRIVGAAIPPQTISNPAGLEGKQLVASSPLVVESVRGTVSYSTAGAPFGDIQIPDLPFGIRPGGLEFRTGFSQIDVTGACVKPQAFTVTVRDVKVDASDAVASATFTQNAAAQFTLTRTSEGAGRATYGVSDTKLSVSADVATAMKFFSILTTGGQNTVSVMATISASDNGLAGCTMGFTLKDVSVTLSKFQ</sequence>
<keyword evidence="3" id="KW-1185">Reference proteome</keyword>
<evidence type="ECO:0000256" key="1">
    <source>
        <dbReference type="SAM" id="SignalP"/>
    </source>
</evidence>
<proteinExistence type="predicted"/>
<evidence type="ECO:0000313" key="3">
    <source>
        <dbReference type="Proteomes" id="UP000056209"/>
    </source>
</evidence>
<dbReference type="Proteomes" id="UP000056209">
    <property type="component" value="Unassembled WGS sequence"/>
</dbReference>
<accession>A0A117DRM0</accession>
<evidence type="ECO:0008006" key="4">
    <source>
        <dbReference type="Google" id="ProtNLM"/>
    </source>
</evidence>
<feature type="chain" id="PRO_5007147575" description="Lipoprotein" evidence="1">
    <location>
        <begin position="28"/>
        <end position="213"/>
    </location>
</feature>
<reference evidence="3" key="1">
    <citation type="submission" date="2015-11" db="EMBL/GenBank/DDBJ databases">
        <title>Draft Genome Sequence of the Radioresistant Bacterium Deinococcus grandis, Isolated from Freshwater Fish in Japan.</title>
        <authorList>
            <person name="Satoh K."/>
            <person name="Onodera T."/>
            <person name="Omoso K."/>
            <person name="Takeda-Yano K."/>
            <person name="Katayama T."/>
            <person name="Oono Y."/>
            <person name="Narumi I."/>
        </authorList>
    </citation>
    <scope>NUCLEOTIDE SEQUENCE [LARGE SCALE GENOMIC DNA]</scope>
    <source>
        <strain evidence="3">ATCC 43672</strain>
    </source>
</reference>
<comment type="caution">
    <text evidence="2">The sequence shown here is derived from an EMBL/GenBank/DDBJ whole genome shotgun (WGS) entry which is preliminary data.</text>
</comment>
<gene>
    <name evidence="2" type="ORF">DEIGR_102977</name>
</gene>
<feature type="signal peptide" evidence="1">
    <location>
        <begin position="1"/>
        <end position="27"/>
    </location>
</feature>
<keyword evidence="1" id="KW-0732">Signal</keyword>
<dbReference type="AlphaFoldDB" id="A0A117DRM0"/>
<name>A0A117DRM0_9DEIO</name>
<organism evidence="2 3">
    <name type="scientific">Deinococcus grandis</name>
    <dbReference type="NCBI Taxonomy" id="57498"/>
    <lineage>
        <taxon>Bacteria</taxon>
        <taxon>Thermotogati</taxon>
        <taxon>Deinococcota</taxon>
        <taxon>Deinococci</taxon>
        <taxon>Deinococcales</taxon>
        <taxon>Deinococcaceae</taxon>
        <taxon>Deinococcus</taxon>
    </lineage>
</organism>
<evidence type="ECO:0000313" key="2">
    <source>
        <dbReference type="EMBL" id="GAQ22950.1"/>
    </source>
</evidence>
<protein>
    <recommendedName>
        <fullName evidence="4">Lipoprotein</fullName>
    </recommendedName>
</protein>